<dbReference type="PANTHER" id="PTHR24148:SF73">
    <property type="entry name" value="HET DOMAIN PROTEIN (AFU_ORTHOLOGUE AFUA_8G01020)"/>
    <property type="match status" value="1"/>
</dbReference>
<accession>A0A2J6TPB9</accession>
<feature type="non-terminal residue" evidence="2">
    <location>
        <position position="180"/>
    </location>
</feature>
<feature type="domain" description="Heterokaryon incompatibility" evidence="1">
    <location>
        <begin position="46"/>
        <end position="148"/>
    </location>
</feature>
<gene>
    <name evidence="2" type="ORF">K444DRAFT_520108</name>
</gene>
<evidence type="ECO:0000313" key="2">
    <source>
        <dbReference type="EMBL" id="PMD64798.1"/>
    </source>
</evidence>
<name>A0A2J6TPB9_9HELO</name>
<reference evidence="2 3" key="1">
    <citation type="submission" date="2016-04" db="EMBL/GenBank/DDBJ databases">
        <title>A degradative enzymes factory behind the ericoid mycorrhizal symbiosis.</title>
        <authorList>
            <consortium name="DOE Joint Genome Institute"/>
            <person name="Martino E."/>
            <person name="Morin E."/>
            <person name="Grelet G."/>
            <person name="Kuo A."/>
            <person name="Kohler A."/>
            <person name="Daghino S."/>
            <person name="Barry K."/>
            <person name="Choi C."/>
            <person name="Cichocki N."/>
            <person name="Clum A."/>
            <person name="Copeland A."/>
            <person name="Hainaut M."/>
            <person name="Haridas S."/>
            <person name="Labutti K."/>
            <person name="Lindquist E."/>
            <person name="Lipzen A."/>
            <person name="Khouja H.-R."/>
            <person name="Murat C."/>
            <person name="Ohm R."/>
            <person name="Olson A."/>
            <person name="Spatafora J."/>
            <person name="Veneault-Fourrey C."/>
            <person name="Henrissat B."/>
            <person name="Grigoriev I."/>
            <person name="Martin F."/>
            <person name="Perotto S."/>
        </authorList>
    </citation>
    <scope>NUCLEOTIDE SEQUENCE [LARGE SCALE GENOMIC DNA]</scope>
    <source>
        <strain evidence="2 3">E</strain>
    </source>
</reference>
<dbReference type="InterPro" id="IPR010730">
    <property type="entry name" value="HET"/>
</dbReference>
<sequence length="180" mass="20923">MEAYNYRPLDVSRCQLRLLKVDRSLTATSIVQCHLENFDLNNAPRYTALSYRWSYSEPADARPKLEAMEEEQFPLIVDGKLLHVSENLADFLEVFHGDARNKPNWLWIDQISINQKNTVERNQQVGLMSDIYSRCLSLIIWLGKASAPAAQLFWKDSAARLLQNSYFTRMWIVQEILLAK</sequence>
<protein>
    <recommendedName>
        <fullName evidence="1">Heterokaryon incompatibility domain-containing protein</fullName>
    </recommendedName>
</protein>
<dbReference type="AlphaFoldDB" id="A0A2J6TPB9"/>
<evidence type="ECO:0000313" key="3">
    <source>
        <dbReference type="Proteomes" id="UP000235371"/>
    </source>
</evidence>
<proteinExistence type="predicted"/>
<dbReference type="STRING" id="1095630.A0A2J6TPB9"/>
<dbReference type="GeneID" id="36582099"/>
<dbReference type="PANTHER" id="PTHR24148">
    <property type="entry name" value="ANKYRIN REPEAT DOMAIN-CONTAINING PROTEIN 39 HOMOLOG-RELATED"/>
    <property type="match status" value="1"/>
</dbReference>
<dbReference type="InterPro" id="IPR052895">
    <property type="entry name" value="HetReg/Transcr_Mod"/>
</dbReference>
<dbReference type="InParanoid" id="A0A2J6TPB9"/>
<dbReference type="Pfam" id="PF06985">
    <property type="entry name" value="HET"/>
    <property type="match status" value="1"/>
</dbReference>
<dbReference type="Proteomes" id="UP000235371">
    <property type="component" value="Unassembled WGS sequence"/>
</dbReference>
<keyword evidence="3" id="KW-1185">Reference proteome</keyword>
<organism evidence="2 3">
    <name type="scientific">Hyaloscypha bicolor E</name>
    <dbReference type="NCBI Taxonomy" id="1095630"/>
    <lineage>
        <taxon>Eukaryota</taxon>
        <taxon>Fungi</taxon>
        <taxon>Dikarya</taxon>
        <taxon>Ascomycota</taxon>
        <taxon>Pezizomycotina</taxon>
        <taxon>Leotiomycetes</taxon>
        <taxon>Helotiales</taxon>
        <taxon>Hyaloscyphaceae</taxon>
        <taxon>Hyaloscypha</taxon>
        <taxon>Hyaloscypha bicolor</taxon>
    </lineage>
</organism>
<dbReference type="OrthoDB" id="3526006at2759"/>
<dbReference type="EMBL" id="KZ613747">
    <property type="protein sequence ID" value="PMD64798.1"/>
    <property type="molecule type" value="Genomic_DNA"/>
</dbReference>
<dbReference type="RefSeq" id="XP_024741702.1">
    <property type="nucleotide sequence ID" value="XM_024874019.1"/>
</dbReference>
<evidence type="ECO:0000259" key="1">
    <source>
        <dbReference type="Pfam" id="PF06985"/>
    </source>
</evidence>